<dbReference type="Pfam" id="PF00702">
    <property type="entry name" value="Hydrolase"/>
    <property type="match status" value="1"/>
</dbReference>
<reference evidence="1" key="1">
    <citation type="journal article" date="2021" name="PeerJ">
        <title>Extensive microbial diversity within the chicken gut microbiome revealed by metagenomics and culture.</title>
        <authorList>
            <person name="Gilroy R."/>
            <person name="Ravi A."/>
            <person name="Getino M."/>
            <person name="Pursley I."/>
            <person name="Horton D.L."/>
            <person name="Alikhan N.F."/>
            <person name="Baker D."/>
            <person name="Gharbi K."/>
            <person name="Hall N."/>
            <person name="Watson M."/>
            <person name="Adriaenssens E.M."/>
            <person name="Foster-Nyarko E."/>
            <person name="Jarju S."/>
            <person name="Secka A."/>
            <person name="Antonio M."/>
            <person name="Oren A."/>
            <person name="Chaudhuri R.R."/>
            <person name="La Ragione R."/>
            <person name="Hildebrand F."/>
            <person name="Pallen M.J."/>
        </authorList>
    </citation>
    <scope>NUCLEOTIDE SEQUENCE</scope>
    <source>
        <strain evidence="1">B5_2728</strain>
    </source>
</reference>
<dbReference type="InterPro" id="IPR036412">
    <property type="entry name" value="HAD-like_sf"/>
</dbReference>
<dbReference type="SFLD" id="SFLDS00003">
    <property type="entry name" value="Haloacid_Dehalogenase"/>
    <property type="match status" value="1"/>
</dbReference>
<dbReference type="PRINTS" id="PR00413">
    <property type="entry name" value="HADHALOGNASE"/>
</dbReference>
<organism evidence="1 2">
    <name type="scientific">Candidatus Allofournierella pullistercoris</name>
    <dbReference type="NCBI Taxonomy" id="2838597"/>
    <lineage>
        <taxon>Bacteria</taxon>
        <taxon>Bacillati</taxon>
        <taxon>Bacillota</taxon>
        <taxon>Clostridia</taxon>
        <taxon>Eubacteriales</taxon>
        <taxon>Oscillospiraceae</taxon>
        <taxon>Allofournierella</taxon>
    </lineage>
</organism>
<reference evidence="1" key="2">
    <citation type="submission" date="2021-04" db="EMBL/GenBank/DDBJ databases">
        <authorList>
            <person name="Gilroy R."/>
        </authorList>
    </citation>
    <scope>NUCLEOTIDE SEQUENCE</scope>
    <source>
        <strain evidence="1">B5_2728</strain>
    </source>
</reference>
<sequence>MYKNIVFDLGGVVVDFNPRSFLLDRFYNETIEHKVYDLTFGSKEWALMDAGQLPWQQAYQTMEQQATEAGCLFEVQSVLDDWMRTLRTKRRTVQIMKRLKTMGFSLYYLSNIAPHTLEMLSQRDFWTLFDGGVASCEVGINKPSPEIYKALLDKYELTPKETIFIDDTKVNTLAAYDFGITGIHYKGGSSLVRALNTCGIPLKESFLS</sequence>
<dbReference type="NCBIfam" id="TIGR01509">
    <property type="entry name" value="HAD-SF-IA-v3"/>
    <property type="match status" value="1"/>
</dbReference>
<dbReference type="AlphaFoldDB" id="A0A948T1T4"/>
<dbReference type="InterPro" id="IPR006439">
    <property type="entry name" value="HAD-SF_hydro_IA"/>
</dbReference>
<dbReference type="PANTHER" id="PTHR43611:SF3">
    <property type="entry name" value="FLAVIN MONONUCLEOTIDE HYDROLASE 1, CHLOROPLATIC"/>
    <property type="match status" value="1"/>
</dbReference>
<dbReference type="Gene3D" id="3.40.50.1000">
    <property type="entry name" value="HAD superfamily/HAD-like"/>
    <property type="match status" value="1"/>
</dbReference>
<accession>A0A948T1T4</accession>
<name>A0A948T1T4_9FIRM</name>
<dbReference type="InterPro" id="IPR023198">
    <property type="entry name" value="PGP-like_dom2"/>
</dbReference>
<evidence type="ECO:0000313" key="1">
    <source>
        <dbReference type="EMBL" id="MBU3805671.1"/>
    </source>
</evidence>
<protein>
    <submittedName>
        <fullName evidence="1">HAD family phosphatase</fullName>
    </submittedName>
</protein>
<proteinExistence type="predicted"/>
<dbReference type="SUPFAM" id="SSF56784">
    <property type="entry name" value="HAD-like"/>
    <property type="match status" value="1"/>
</dbReference>
<dbReference type="EMBL" id="JAHLFP010000014">
    <property type="protein sequence ID" value="MBU3805671.1"/>
    <property type="molecule type" value="Genomic_DNA"/>
</dbReference>
<dbReference type="Gene3D" id="1.10.150.240">
    <property type="entry name" value="Putative phosphatase, domain 2"/>
    <property type="match status" value="1"/>
</dbReference>
<dbReference type="Proteomes" id="UP000713596">
    <property type="component" value="Unassembled WGS sequence"/>
</dbReference>
<gene>
    <name evidence="1" type="ORF">H9882_02040</name>
</gene>
<dbReference type="InterPro" id="IPR023214">
    <property type="entry name" value="HAD_sf"/>
</dbReference>
<dbReference type="SFLD" id="SFLDG01129">
    <property type="entry name" value="C1.5:_HAD__Beta-PGM__Phosphata"/>
    <property type="match status" value="1"/>
</dbReference>
<comment type="caution">
    <text evidence="1">The sequence shown here is derived from an EMBL/GenBank/DDBJ whole genome shotgun (WGS) entry which is preliminary data.</text>
</comment>
<dbReference type="PANTHER" id="PTHR43611">
    <property type="entry name" value="ALPHA-D-GLUCOSE 1-PHOSPHATE PHOSPHATASE"/>
    <property type="match status" value="1"/>
</dbReference>
<evidence type="ECO:0000313" key="2">
    <source>
        <dbReference type="Proteomes" id="UP000713596"/>
    </source>
</evidence>
<dbReference type="CDD" id="cd02603">
    <property type="entry name" value="HAD_sEH-N_like"/>
    <property type="match status" value="1"/>
</dbReference>